<keyword evidence="3" id="KW-1185">Reference proteome</keyword>
<dbReference type="AlphaFoldDB" id="A0AA39TGJ3"/>
<proteinExistence type="predicted"/>
<accession>A0AA39TGJ3</accession>
<comment type="caution">
    <text evidence="2">The sequence shown here is derived from an EMBL/GenBank/DDBJ whole genome shotgun (WGS) entry which is preliminary data.</text>
</comment>
<name>A0AA39TGJ3_ACESA</name>
<protein>
    <recommendedName>
        <fullName evidence="1">Reverse transcriptase Ty1/copia-type domain-containing protein</fullName>
    </recommendedName>
</protein>
<reference evidence="2" key="1">
    <citation type="journal article" date="2022" name="Plant J.">
        <title>Strategies of tolerance reflected in two North American maple genomes.</title>
        <authorList>
            <person name="McEvoy S.L."/>
            <person name="Sezen U.U."/>
            <person name="Trouern-Trend A."/>
            <person name="McMahon S.M."/>
            <person name="Schaberg P.G."/>
            <person name="Yang J."/>
            <person name="Wegrzyn J.L."/>
            <person name="Swenson N.G."/>
        </authorList>
    </citation>
    <scope>NUCLEOTIDE SEQUENCE</scope>
    <source>
        <strain evidence="2">NS2018</strain>
    </source>
</reference>
<dbReference type="Pfam" id="PF07727">
    <property type="entry name" value="RVT_2"/>
    <property type="match status" value="1"/>
</dbReference>
<gene>
    <name evidence="2" type="ORF">LWI29_034632</name>
</gene>
<dbReference type="InterPro" id="IPR013103">
    <property type="entry name" value="RVT_2"/>
</dbReference>
<organism evidence="2 3">
    <name type="scientific">Acer saccharum</name>
    <name type="common">Sugar maple</name>
    <dbReference type="NCBI Taxonomy" id="4024"/>
    <lineage>
        <taxon>Eukaryota</taxon>
        <taxon>Viridiplantae</taxon>
        <taxon>Streptophyta</taxon>
        <taxon>Embryophyta</taxon>
        <taxon>Tracheophyta</taxon>
        <taxon>Spermatophyta</taxon>
        <taxon>Magnoliopsida</taxon>
        <taxon>eudicotyledons</taxon>
        <taxon>Gunneridae</taxon>
        <taxon>Pentapetalae</taxon>
        <taxon>rosids</taxon>
        <taxon>malvids</taxon>
        <taxon>Sapindales</taxon>
        <taxon>Sapindaceae</taxon>
        <taxon>Hippocastanoideae</taxon>
        <taxon>Acereae</taxon>
        <taxon>Acer</taxon>
    </lineage>
</organism>
<dbReference type="EMBL" id="JAUESC010000002">
    <property type="protein sequence ID" value="KAK0606152.1"/>
    <property type="molecule type" value="Genomic_DNA"/>
</dbReference>
<evidence type="ECO:0000313" key="2">
    <source>
        <dbReference type="EMBL" id="KAK0606152.1"/>
    </source>
</evidence>
<evidence type="ECO:0000259" key="1">
    <source>
        <dbReference type="Pfam" id="PF07727"/>
    </source>
</evidence>
<evidence type="ECO:0000313" key="3">
    <source>
        <dbReference type="Proteomes" id="UP001168877"/>
    </source>
</evidence>
<dbReference type="Proteomes" id="UP001168877">
    <property type="component" value="Unassembled WGS sequence"/>
</dbReference>
<sequence>MWNRKETIIDDIFLYTVATEILNNDCEPHNLDDCRQRSDWPKWKEAIQAELTSLTKRKVFGPIVQTPEDVKPVGYKWVFVRKRNEENEMVRYKARLVAQGFSQRPGIDFDETYSPVMDTITFRFLISLAISEKLEMRLMDVVTAYLYGSLDSDIYMKIPEGFRMPEAYNSRPQNLYSIKLQRSLYGLKQFGRMWYNRLSEYLTKEGYINNPICPCVFIKKSES</sequence>
<feature type="domain" description="Reverse transcriptase Ty1/copia-type" evidence="1">
    <location>
        <begin position="63"/>
        <end position="220"/>
    </location>
</feature>
<reference evidence="2" key="2">
    <citation type="submission" date="2023-06" db="EMBL/GenBank/DDBJ databases">
        <authorList>
            <person name="Swenson N.G."/>
            <person name="Wegrzyn J.L."/>
            <person name="Mcevoy S.L."/>
        </authorList>
    </citation>
    <scope>NUCLEOTIDE SEQUENCE</scope>
    <source>
        <strain evidence="2">NS2018</strain>
        <tissue evidence="2">Leaf</tissue>
    </source>
</reference>